<evidence type="ECO:0000256" key="1">
    <source>
        <dbReference type="ARBA" id="ARBA00009156"/>
    </source>
</evidence>
<dbReference type="Pfam" id="PF00370">
    <property type="entry name" value="FGGY_N"/>
    <property type="match status" value="1"/>
</dbReference>
<dbReference type="Pfam" id="PF02782">
    <property type="entry name" value="FGGY_C"/>
    <property type="match status" value="1"/>
</dbReference>
<dbReference type="PANTHER" id="PTHR43095:SF5">
    <property type="entry name" value="XYLULOSE KINASE"/>
    <property type="match status" value="1"/>
</dbReference>
<dbReference type="InterPro" id="IPR018484">
    <property type="entry name" value="FGGY_N"/>
</dbReference>
<evidence type="ECO:0000256" key="2">
    <source>
        <dbReference type="ARBA" id="ARBA00022629"/>
    </source>
</evidence>
<keyword evidence="3" id="KW-0808">Transferase</keyword>
<dbReference type="InterPro" id="IPR000577">
    <property type="entry name" value="Carb_kinase_FGGY"/>
</dbReference>
<dbReference type="PIRSF" id="PIRSF000538">
    <property type="entry name" value="GlpK"/>
    <property type="match status" value="1"/>
</dbReference>
<keyword evidence="8" id="KW-1185">Reference proteome</keyword>
<dbReference type="Gene3D" id="3.30.420.40">
    <property type="match status" value="2"/>
</dbReference>
<name>A0ABU2NKH3_9PSEU</name>
<keyword evidence="2" id="KW-0859">Xylose metabolism</keyword>
<comment type="similarity">
    <text evidence="1">Belongs to the FGGY kinase family.</text>
</comment>
<evidence type="ECO:0000256" key="4">
    <source>
        <dbReference type="ARBA" id="ARBA00022777"/>
    </source>
</evidence>
<dbReference type="InterPro" id="IPR043129">
    <property type="entry name" value="ATPase_NBD"/>
</dbReference>
<comment type="caution">
    <text evidence="7">The sequence shown here is derived from an EMBL/GenBank/DDBJ whole genome shotgun (WGS) entry which is preliminary data.</text>
</comment>
<accession>A0ABU2NKH3</accession>
<dbReference type="PANTHER" id="PTHR43095">
    <property type="entry name" value="SUGAR KINASE"/>
    <property type="match status" value="1"/>
</dbReference>
<evidence type="ECO:0000313" key="7">
    <source>
        <dbReference type="EMBL" id="MDT0353938.1"/>
    </source>
</evidence>
<dbReference type="GO" id="GO:0016301">
    <property type="term" value="F:kinase activity"/>
    <property type="evidence" value="ECO:0007669"/>
    <property type="project" value="UniProtKB-KW"/>
</dbReference>
<feature type="domain" description="Carbohydrate kinase FGGY C-terminal" evidence="6">
    <location>
        <begin position="278"/>
        <end position="461"/>
    </location>
</feature>
<sequence>MNDLSRAVVLTVDAGSGSCRALAWDVGGRMLGLSQQEWAYEPSGHPGGLNFNTEDGWRIVTECIRGALEQAGPDRTQSIRPEEVRAVTSTSMREGFVVYDEGGEAIWAIPNVDARAQKEAQELLAEGLGERFYQLSGDWTSLAASARLRWIKHNAPEIWDRAHHMTMLGDWVLQKLSGEFVSDPSLGSSSALFDLSQRTWSPEIAERLGISHLLPRVVESGTVVGTVSKQAAAATGLLEGTPVITGGADTQLGLLGGGIVDANQFGVVGGTFWLTAGVADTPLLDPEMRLRTLCHVVPERWMIEGCGFAHGLSTRWVRDGLLRTANPGIELDDGYERLSELAAQVPPGSNGVHYFASNVMNSKSWKHPTPSIVGLSPFTIAETGLGAVFRAVMEEGAYNARGHKELLEEVFGHGIEEVSFVGGPSRSPLWCQIVADVLGTRVRIPNVLEATCLGAALCALVGVGAYADLGEAVKATVQTARVIEPEAGARAAYDELYPRWRALNDHMLEAADKGLAPHMWTGAGAVGPQQEAAAAT</sequence>
<evidence type="ECO:0000313" key="8">
    <source>
        <dbReference type="Proteomes" id="UP001183202"/>
    </source>
</evidence>
<evidence type="ECO:0000256" key="3">
    <source>
        <dbReference type="ARBA" id="ARBA00022679"/>
    </source>
</evidence>
<dbReference type="RefSeq" id="WP_311560447.1">
    <property type="nucleotide sequence ID" value="NZ_JAVREJ010000054.1"/>
</dbReference>
<evidence type="ECO:0000259" key="6">
    <source>
        <dbReference type="Pfam" id="PF02782"/>
    </source>
</evidence>
<keyword evidence="4 7" id="KW-0418">Kinase</keyword>
<dbReference type="InterPro" id="IPR018485">
    <property type="entry name" value="FGGY_C"/>
</dbReference>
<gene>
    <name evidence="7" type="ORF">RM445_31095</name>
</gene>
<dbReference type="EMBL" id="JAVREJ010000054">
    <property type="protein sequence ID" value="MDT0353938.1"/>
    <property type="molecule type" value="Genomic_DNA"/>
</dbReference>
<protein>
    <submittedName>
        <fullName evidence="7">FGGY family carbohydrate kinase</fullName>
    </submittedName>
</protein>
<proteinExistence type="inferred from homology"/>
<dbReference type="Proteomes" id="UP001183202">
    <property type="component" value="Unassembled WGS sequence"/>
</dbReference>
<organism evidence="7 8">
    <name type="scientific">Pseudonocardia charpentierae</name>
    <dbReference type="NCBI Taxonomy" id="3075545"/>
    <lineage>
        <taxon>Bacteria</taxon>
        <taxon>Bacillati</taxon>
        <taxon>Actinomycetota</taxon>
        <taxon>Actinomycetes</taxon>
        <taxon>Pseudonocardiales</taxon>
        <taxon>Pseudonocardiaceae</taxon>
        <taxon>Pseudonocardia</taxon>
    </lineage>
</organism>
<evidence type="ECO:0000259" key="5">
    <source>
        <dbReference type="Pfam" id="PF00370"/>
    </source>
</evidence>
<keyword evidence="2" id="KW-0119">Carbohydrate metabolism</keyword>
<dbReference type="InterPro" id="IPR050406">
    <property type="entry name" value="FGGY_Carb_Kinase"/>
</dbReference>
<feature type="domain" description="Carbohydrate kinase FGGY N-terminal" evidence="5">
    <location>
        <begin position="9"/>
        <end position="256"/>
    </location>
</feature>
<dbReference type="SUPFAM" id="SSF53067">
    <property type="entry name" value="Actin-like ATPase domain"/>
    <property type="match status" value="2"/>
</dbReference>
<reference evidence="8" key="1">
    <citation type="submission" date="2023-07" db="EMBL/GenBank/DDBJ databases">
        <title>30 novel species of actinomycetes from the DSMZ collection.</title>
        <authorList>
            <person name="Nouioui I."/>
        </authorList>
    </citation>
    <scope>NUCLEOTIDE SEQUENCE [LARGE SCALE GENOMIC DNA]</scope>
    <source>
        <strain evidence="8">DSM 45834</strain>
    </source>
</reference>